<dbReference type="Gene3D" id="3.40.50.1240">
    <property type="entry name" value="Phosphoglycerate mutase-like"/>
    <property type="match status" value="1"/>
</dbReference>
<dbReference type="PANTHER" id="PTHR48100">
    <property type="entry name" value="BROAD-SPECIFICITY PHOSPHATASE YOR283W-RELATED"/>
    <property type="match status" value="1"/>
</dbReference>
<evidence type="ECO:0008006" key="3">
    <source>
        <dbReference type="Google" id="ProtNLM"/>
    </source>
</evidence>
<protein>
    <recommendedName>
        <fullName evidence="3">Phosphoglycerate mutase</fullName>
    </recommendedName>
</protein>
<dbReference type="Proteomes" id="UP000659344">
    <property type="component" value="Unassembled WGS sequence"/>
</dbReference>
<reference evidence="2" key="1">
    <citation type="journal article" date="2019" name="Int. J. Syst. Evol. Microbiol.">
        <title>The Global Catalogue of Microorganisms (GCM) 10K type strain sequencing project: providing services to taxonomists for standard genome sequencing and annotation.</title>
        <authorList>
            <consortium name="The Broad Institute Genomics Platform"/>
            <consortium name="The Broad Institute Genome Sequencing Center for Infectious Disease"/>
            <person name="Wu L."/>
            <person name="Ma J."/>
        </authorList>
    </citation>
    <scope>NUCLEOTIDE SEQUENCE [LARGE SCALE GENOMIC DNA]</scope>
    <source>
        <strain evidence="2">CGMCC 1.12769</strain>
    </source>
</reference>
<evidence type="ECO:0000313" key="2">
    <source>
        <dbReference type="Proteomes" id="UP000659344"/>
    </source>
</evidence>
<organism evidence="1 2">
    <name type="scientific">Paenibacillus segetis</name>
    <dbReference type="NCBI Taxonomy" id="1325360"/>
    <lineage>
        <taxon>Bacteria</taxon>
        <taxon>Bacillati</taxon>
        <taxon>Bacillota</taxon>
        <taxon>Bacilli</taxon>
        <taxon>Bacillales</taxon>
        <taxon>Paenibacillaceae</taxon>
        <taxon>Paenibacillus</taxon>
    </lineage>
</organism>
<accession>A0ABQ1YJ23</accession>
<dbReference type="PANTHER" id="PTHR48100:SF1">
    <property type="entry name" value="HISTIDINE PHOSPHATASE FAMILY PROTEIN-RELATED"/>
    <property type="match status" value="1"/>
</dbReference>
<gene>
    <name evidence="1" type="ORF">GCM10008013_28460</name>
</gene>
<name>A0ABQ1YJ23_9BACL</name>
<comment type="caution">
    <text evidence="1">The sequence shown here is derived from an EMBL/GenBank/DDBJ whole genome shotgun (WGS) entry which is preliminary data.</text>
</comment>
<keyword evidence="2" id="KW-1185">Reference proteome</keyword>
<dbReference type="EMBL" id="BMFT01000001">
    <property type="protein sequence ID" value="GGH27160.1"/>
    <property type="molecule type" value="Genomic_DNA"/>
</dbReference>
<dbReference type="InterPro" id="IPR029033">
    <property type="entry name" value="His_PPase_superfam"/>
</dbReference>
<dbReference type="SUPFAM" id="SSF53254">
    <property type="entry name" value="Phosphoglycerate mutase-like"/>
    <property type="match status" value="1"/>
</dbReference>
<proteinExistence type="predicted"/>
<dbReference type="RefSeq" id="WP_188539805.1">
    <property type="nucleotide sequence ID" value="NZ_BMFT01000001.1"/>
</dbReference>
<evidence type="ECO:0000313" key="1">
    <source>
        <dbReference type="EMBL" id="GGH27160.1"/>
    </source>
</evidence>
<dbReference type="Pfam" id="PF00300">
    <property type="entry name" value="His_Phos_1"/>
    <property type="match status" value="1"/>
</dbReference>
<sequence length="181" mass="21320">MKIGLVRHFKVIYKPEYSWMTSDQFNQWVEDYNNSDVSPVGHIGHDPKWEICIASDLFRASKTAEIIYQGQGPIIKTERLREIGMRSINQSEIKLHYKIWIVLSRMAWFFSHKSQEEGRTDTTLRAKQIINWIEDNYMDSNVLVVSHGGIMKSLIQELFKRGYRGKGFIKPDNGRLYIYEK</sequence>
<dbReference type="InterPro" id="IPR050275">
    <property type="entry name" value="PGM_Phosphatase"/>
</dbReference>
<dbReference type="InterPro" id="IPR013078">
    <property type="entry name" value="His_Pase_superF_clade-1"/>
</dbReference>
<dbReference type="CDD" id="cd07067">
    <property type="entry name" value="HP_PGM_like"/>
    <property type="match status" value="1"/>
</dbReference>